<proteinExistence type="predicted"/>
<gene>
    <name evidence="1" type="ORF">GR170_00645</name>
</gene>
<dbReference type="EMBL" id="WUMU01000001">
    <property type="protein sequence ID" value="MXN16325.1"/>
    <property type="molecule type" value="Genomic_DNA"/>
</dbReference>
<evidence type="ECO:0000313" key="2">
    <source>
        <dbReference type="Proteomes" id="UP000477911"/>
    </source>
</evidence>
<dbReference type="Proteomes" id="UP000477911">
    <property type="component" value="Unassembled WGS sequence"/>
</dbReference>
<dbReference type="AlphaFoldDB" id="A0A6L7FX37"/>
<dbReference type="NCBIfam" id="TIGR04098">
    <property type="entry name" value="LnmK_bifunc"/>
    <property type="match status" value="1"/>
</dbReference>
<comment type="caution">
    <text evidence="1">The sequence shown here is derived from an EMBL/GenBank/DDBJ whole genome shotgun (WGS) entry which is preliminary data.</text>
</comment>
<dbReference type="InterPro" id="IPR024091">
    <property type="entry name" value="LnmK-like_bifun_acyl/decarbox"/>
</dbReference>
<name>A0A6L7FX37_9RHOB</name>
<protein>
    <submittedName>
        <fullName evidence="1">Uncharacterized protein</fullName>
    </submittedName>
</protein>
<evidence type="ECO:0000313" key="1">
    <source>
        <dbReference type="EMBL" id="MXN16325.1"/>
    </source>
</evidence>
<dbReference type="RefSeq" id="WP_160890870.1">
    <property type="nucleotide sequence ID" value="NZ_WUMU01000001.1"/>
</dbReference>
<keyword evidence="2" id="KW-1185">Reference proteome</keyword>
<reference evidence="1 2" key="1">
    <citation type="submission" date="2019-12" db="EMBL/GenBank/DDBJ databases">
        <authorList>
            <person name="Li M."/>
        </authorList>
    </citation>
    <scope>NUCLEOTIDE SEQUENCE [LARGE SCALE GENOMIC DNA]</scope>
    <source>
        <strain evidence="1 2">GBMRC 2024</strain>
    </source>
</reference>
<accession>A0A6L7FX37</accession>
<sequence>MSALPAPTAAPALREQLRLGMMQLSPYGLSEQWLLRHLGDLHWSLIARAAGRPDTAFRDATGRPVYAAFCATRLQLSDRVARLGGTVGIAARLAQVSPHRLGSIHEVTGPEGLLARLEMISCFLSHDESGSNRRLLRSRLPGLPPLPVAQGPLMALHARARDTARRLRQGSPGPERLRLTPLPALDFNAVGLLYFPTFSRIAEQAAPSAGALRLREVIYAGNLDPGEEIVVSGPDETLVLHGPCGPLAEIRGRLRP</sequence>
<dbReference type="NCBIfam" id="TIGR04099">
    <property type="entry name" value="biosn_Pnap_2097"/>
    <property type="match status" value="1"/>
</dbReference>
<dbReference type="Gene3D" id="3.10.129.10">
    <property type="entry name" value="Hotdog Thioesterase"/>
    <property type="match status" value="1"/>
</dbReference>
<organism evidence="1 2">
    <name type="scientific">Pseudooceanicola albus</name>
    <dbReference type="NCBI Taxonomy" id="2692189"/>
    <lineage>
        <taxon>Bacteria</taxon>
        <taxon>Pseudomonadati</taxon>
        <taxon>Pseudomonadota</taxon>
        <taxon>Alphaproteobacteria</taxon>
        <taxon>Rhodobacterales</taxon>
        <taxon>Paracoccaceae</taxon>
        <taxon>Pseudooceanicola</taxon>
    </lineage>
</organism>